<dbReference type="PANTHER" id="PTHR23404">
    <property type="entry name" value="MOLYBDOPTERIN SYNTHASE RELATED"/>
    <property type="match status" value="1"/>
</dbReference>
<evidence type="ECO:0000256" key="11">
    <source>
        <dbReference type="ARBA" id="ARBA00049878"/>
    </source>
</evidence>
<dbReference type="InterPro" id="IPR003448">
    <property type="entry name" value="Mopterin_biosynth_MoaE"/>
</dbReference>
<comment type="similarity">
    <text evidence="2">Belongs to the MoaE family.</text>
</comment>
<dbReference type="Gene3D" id="3.90.1170.40">
    <property type="entry name" value="Molybdopterin biosynthesis MoaE subunit"/>
    <property type="match status" value="1"/>
</dbReference>
<comment type="caution">
    <text evidence="12">The sequence shown here is derived from an EMBL/GenBank/DDBJ whole genome shotgun (WGS) entry which is preliminary data.</text>
</comment>
<name>A0ABV4P4D0_9GAMM</name>
<evidence type="ECO:0000256" key="6">
    <source>
        <dbReference type="ARBA" id="ARBA00026066"/>
    </source>
</evidence>
<comment type="catalytic activity">
    <reaction evidence="11">
        <text>2 [molybdopterin-synthase sulfur-carrier protein]-C-terminal-Gly-aminoethanethioate + cyclic pyranopterin phosphate + H2O = molybdopterin + 2 [molybdopterin-synthase sulfur-carrier protein]-C-terminal Gly-Gly + 2 H(+)</text>
        <dbReference type="Rhea" id="RHEA:26333"/>
        <dbReference type="Rhea" id="RHEA-COMP:12202"/>
        <dbReference type="Rhea" id="RHEA-COMP:19907"/>
        <dbReference type="ChEBI" id="CHEBI:15377"/>
        <dbReference type="ChEBI" id="CHEBI:15378"/>
        <dbReference type="ChEBI" id="CHEBI:58698"/>
        <dbReference type="ChEBI" id="CHEBI:59648"/>
        <dbReference type="ChEBI" id="CHEBI:90778"/>
        <dbReference type="ChEBI" id="CHEBI:232372"/>
        <dbReference type="EC" id="2.8.1.12"/>
    </reaction>
</comment>
<dbReference type="InterPro" id="IPR036563">
    <property type="entry name" value="MoaE_sf"/>
</dbReference>
<dbReference type="RefSeq" id="WP_371841007.1">
    <property type="nucleotide sequence ID" value="NZ_JBGMEK010000078.1"/>
</dbReference>
<dbReference type="Proteomes" id="UP001569428">
    <property type="component" value="Unassembled WGS sequence"/>
</dbReference>
<keyword evidence="5" id="KW-0501">Molybdenum cofactor biosynthesis</keyword>
<comment type="subunit">
    <text evidence="6">Heterotetramer of 2 MoaD subunits and 2 MoaE subunits. Also stable as homodimer. The enzyme changes between these two forms during catalysis.</text>
</comment>
<organism evidence="12 13">
    <name type="scientific">Microbulbifer epialgicus</name>
    <dbReference type="NCBI Taxonomy" id="393907"/>
    <lineage>
        <taxon>Bacteria</taxon>
        <taxon>Pseudomonadati</taxon>
        <taxon>Pseudomonadota</taxon>
        <taxon>Gammaproteobacteria</taxon>
        <taxon>Cellvibrionales</taxon>
        <taxon>Microbulbiferaceae</taxon>
        <taxon>Microbulbifer</taxon>
    </lineage>
</organism>
<accession>A0ABV4P4D0</accession>
<reference evidence="12 13" key="1">
    <citation type="submission" date="2024-08" db="EMBL/GenBank/DDBJ databases">
        <authorList>
            <person name="Ishaq N."/>
        </authorList>
    </citation>
    <scope>NUCLEOTIDE SEQUENCE [LARGE SCALE GENOMIC DNA]</scope>
    <source>
        <strain evidence="12 13">DSM 18651</strain>
    </source>
</reference>
<evidence type="ECO:0000256" key="1">
    <source>
        <dbReference type="ARBA" id="ARBA00005046"/>
    </source>
</evidence>
<evidence type="ECO:0000256" key="5">
    <source>
        <dbReference type="ARBA" id="ARBA00023150"/>
    </source>
</evidence>
<keyword evidence="13" id="KW-1185">Reference proteome</keyword>
<evidence type="ECO:0000256" key="3">
    <source>
        <dbReference type="ARBA" id="ARBA00011950"/>
    </source>
</evidence>
<evidence type="ECO:0000256" key="8">
    <source>
        <dbReference type="ARBA" id="ARBA00030407"/>
    </source>
</evidence>
<evidence type="ECO:0000256" key="7">
    <source>
        <dbReference type="ARBA" id="ARBA00029745"/>
    </source>
</evidence>
<dbReference type="NCBIfam" id="NF007959">
    <property type="entry name" value="PRK10678.1"/>
    <property type="match status" value="1"/>
</dbReference>
<dbReference type="SUPFAM" id="SSF54690">
    <property type="entry name" value="Molybdopterin synthase subunit MoaE"/>
    <property type="match status" value="1"/>
</dbReference>
<evidence type="ECO:0000313" key="13">
    <source>
        <dbReference type="Proteomes" id="UP001569428"/>
    </source>
</evidence>
<evidence type="ECO:0000256" key="4">
    <source>
        <dbReference type="ARBA" id="ARBA00013858"/>
    </source>
</evidence>
<dbReference type="EMBL" id="JBGMEK010000078">
    <property type="protein sequence ID" value="MFA0813226.1"/>
    <property type="molecule type" value="Genomic_DNA"/>
</dbReference>
<comment type="pathway">
    <text evidence="1">Cofactor biosynthesis; molybdopterin biosynthesis.</text>
</comment>
<dbReference type="Pfam" id="PF02391">
    <property type="entry name" value="MoaE"/>
    <property type="match status" value="1"/>
</dbReference>
<evidence type="ECO:0000256" key="10">
    <source>
        <dbReference type="ARBA" id="ARBA00032474"/>
    </source>
</evidence>
<keyword evidence="12" id="KW-0808">Transferase</keyword>
<gene>
    <name evidence="12" type="primary">moaE</name>
    <name evidence="12" type="ORF">ACCI49_20190</name>
</gene>
<evidence type="ECO:0000256" key="2">
    <source>
        <dbReference type="ARBA" id="ARBA00005426"/>
    </source>
</evidence>
<evidence type="ECO:0000256" key="9">
    <source>
        <dbReference type="ARBA" id="ARBA00030781"/>
    </source>
</evidence>
<dbReference type="CDD" id="cd00756">
    <property type="entry name" value="MoaE"/>
    <property type="match status" value="1"/>
</dbReference>
<dbReference type="GO" id="GO:0030366">
    <property type="term" value="F:molybdopterin synthase activity"/>
    <property type="evidence" value="ECO:0007669"/>
    <property type="project" value="UniProtKB-EC"/>
</dbReference>
<sequence length="159" mass="17590">MKEVDRIEVCETPLNVAAEYAALQGNSGDGACALFVGSVRDFNAGRDVCGLNLEYYPGMTEKSLQGIARDARRRWPLGRVTIVHRVGPMQINDEIVFVGVTSPHRQAAFAACQYIMDRLKTEAPFWKREAVADQAGNAIERWVEARASDVAEMEKWSAG</sequence>
<dbReference type="EC" id="2.8.1.12" evidence="3"/>
<evidence type="ECO:0000313" key="12">
    <source>
        <dbReference type="EMBL" id="MFA0813226.1"/>
    </source>
</evidence>
<protein>
    <recommendedName>
        <fullName evidence="4">Molybdopterin synthase catalytic subunit</fullName>
        <ecNumber evidence="3">2.8.1.12</ecNumber>
    </recommendedName>
    <alternativeName>
        <fullName evidence="9">MPT synthase subunit 2</fullName>
    </alternativeName>
    <alternativeName>
        <fullName evidence="7">Molybdenum cofactor biosynthesis protein E</fullName>
    </alternativeName>
    <alternativeName>
        <fullName evidence="8">Molybdopterin-converting factor large subunit</fullName>
    </alternativeName>
    <alternativeName>
        <fullName evidence="10">Molybdopterin-converting factor subunit 2</fullName>
    </alternativeName>
</protein>
<proteinExistence type="inferred from homology"/>